<keyword evidence="3" id="KW-1185">Reference proteome</keyword>
<evidence type="ECO:0000256" key="1">
    <source>
        <dbReference type="SAM" id="Phobius"/>
    </source>
</evidence>
<protein>
    <submittedName>
        <fullName evidence="2">Uncharacterized protein</fullName>
    </submittedName>
</protein>
<dbReference type="AlphaFoldDB" id="A0AAD9D8H0"/>
<dbReference type="EMBL" id="JATAAI010000028">
    <property type="protein sequence ID" value="KAK1736710.1"/>
    <property type="molecule type" value="Genomic_DNA"/>
</dbReference>
<sequence length="272" mass="29818">MASETEPETQYKESPFADEVNNTIPAKVHIVAPSTLPEGYVFDAEVGPPGYRKTVTVEVPPGGVVEGQVFLADLPEDFGDNLPQVNIPTGQWKDGLFDIFSAGIFHPSVVCGFCFTQSELLVIYNSFGMGQLMQRLRLNWLGEGGEDESAKISFKIVLTLVICYTVFTVSLELAEAAQYYYNIPAYIPSLKFIGGVLFTIYSIIALMRVRESVRAKYSIPETRFAGCEDAVYSAACSCCVVAQIARHTGEYETYKGSYFSDTGMAPGTPQIV</sequence>
<proteinExistence type="predicted"/>
<dbReference type="Proteomes" id="UP001224775">
    <property type="component" value="Unassembled WGS sequence"/>
</dbReference>
<keyword evidence="1" id="KW-0812">Transmembrane</keyword>
<evidence type="ECO:0000313" key="3">
    <source>
        <dbReference type="Proteomes" id="UP001224775"/>
    </source>
</evidence>
<reference evidence="2" key="1">
    <citation type="submission" date="2023-06" db="EMBL/GenBank/DDBJ databases">
        <title>Survivors Of The Sea: Transcriptome response of Skeletonema marinoi to long-term dormancy.</title>
        <authorList>
            <person name="Pinder M.I.M."/>
            <person name="Kourtchenko O."/>
            <person name="Robertson E.K."/>
            <person name="Larsson T."/>
            <person name="Maumus F."/>
            <person name="Osuna-Cruz C.M."/>
            <person name="Vancaester E."/>
            <person name="Stenow R."/>
            <person name="Vandepoele K."/>
            <person name="Ploug H."/>
            <person name="Bruchert V."/>
            <person name="Godhe A."/>
            <person name="Topel M."/>
        </authorList>
    </citation>
    <scope>NUCLEOTIDE SEQUENCE</scope>
    <source>
        <strain evidence="2">R05AC</strain>
    </source>
</reference>
<keyword evidence="1" id="KW-0472">Membrane</keyword>
<organism evidence="2 3">
    <name type="scientific">Skeletonema marinoi</name>
    <dbReference type="NCBI Taxonomy" id="267567"/>
    <lineage>
        <taxon>Eukaryota</taxon>
        <taxon>Sar</taxon>
        <taxon>Stramenopiles</taxon>
        <taxon>Ochrophyta</taxon>
        <taxon>Bacillariophyta</taxon>
        <taxon>Coscinodiscophyceae</taxon>
        <taxon>Thalassiosirophycidae</taxon>
        <taxon>Thalassiosirales</taxon>
        <taxon>Skeletonemataceae</taxon>
        <taxon>Skeletonema</taxon>
        <taxon>Skeletonema marinoi-dohrnii complex</taxon>
    </lineage>
</organism>
<evidence type="ECO:0000313" key="2">
    <source>
        <dbReference type="EMBL" id="KAK1736710.1"/>
    </source>
</evidence>
<feature type="transmembrane region" description="Helical" evidence="1">
    <location>
        <begin position="156"/>
        <end position="174"/>
    </location>
</feature>
<name>A0AAD9D8H0_9STRA</name>
<gene>
    <name evidence="2" type="ORF">QTG54_012732</name>
</gene>
<keyword evidence="1" id="KW-1133">Transmembrane helix</keyword>
<feature type="transmembrane region" description="Helical" evidence="1">
    <location>
        <begin position="186"/>
        <end position="207"/>
    </location>
</feature>
<accession>A0AAD9D8H0</accession>
<comment type="caution">
    <text evidence="2">The sequence shown here is derived from an EMBL/GenBank/DDBJ whole genome shotgun (WGS) entry which is preliminary data.</text>
</comment>